<dbReference type="InterPro" id="IPR051218">
    <property type="entry name" value="Sec_MonoDiacylglyc_Lipase"/>
</dbReference>
<reference evidence="6 7" key="1">
    <citation type="journal article" date="2019" name="Nat. Ecol. Evol.">
        <title>Megaphylogeny resolves global patterns of mushroom evolution.</title>
        <authorList>
            <person name="Varga T."/>
            <person name="Krizsan K."/>
            <person name="Foldi C."/>
            <person name="Dima B."/>
            <person name="Sanchez-Garcia M."/>
            <person name="Sanchez-Ramirez S."/>
            <person name="Szollosi G.J."/>
            <person name="Szarkandi J.G."/>
            <person name="Papp V."/>
            <person name="Albert L."/>
            <person name="Andreopoulos W."/>
            <person name="Angelini C."/>
            <person name="Antonin V."/>
            <person name="Barry K.W."/>
            <person name="Bougher N.L."/>
            <person name="Buchanan P."/>
            <person name="Buyck B."/>
            <person name="Bense V."/>
            <person name="Catcheside P."/>
            <person name="Chovatia M."/>
            <person name="Cooper J."/>
            <person name="Damon W."/>
            <person name="Desjardin D."/>
            <person name="Finy P."/>
            <person name="Geml J."/>
            <person name="Haridas S."/>
            <person name="Hughes K."/>
            <person name="Justo A."/>
            <person name="Karasinski D."/>
            <person name="Kautmanova I."/>
            <person name="Kiss B."/>
            <person name="Kocsube S."/>
            <person name="Kotiranta H."/>
            <person name="LaButti K.M."/>
            <person name="Lechner B.E."/>
            <person name="Liimatainen K."/>
            <person name="Lipzen A."/>
            <person name="Lukacs Z."/>
            <person name="Mihaltcheva S."/>
            <person name="Morgado L.N."/>
            <person name="Niskanen T."/>
            <person name="Noordeloos M.E."/>
            <person name="Ohm R.A."/>
            <person name="Ortiz-Santana B."/>
            <person name="Ovrebo C."/>
            <person name="Racz N."/>
            <person name="Riley R."/>
            <person name="Savchenko A."/>
            <person name="Shiryaev A."/>
            <person name="Soop K."/>
            <person name="Spirin V."/>
            <person name="Szebenyi C."/>
            <person name="Tomsovsky M."/>
            <person name="Tulloss R.E."/>
            <person name="Uehling J."/>
            <person name="Grigoriev I.V."/>
            <person name="Vagvolgyi C."/>
            <person name="Papp T."/>
            <person name="Martin F.M."/>
            <person name="Miettinen O."/>
            <person name="Hibbett D.S."/>
            <person name="Nagy L.G."/>
        </authorList>
    </citation>
    <scope>NUCLEOTIDE SEQUENCE [LARGE SCALE GENOMIC DNA]</scope>
    <source>
        <strain evidence="6 7">CBS 166.37</strain>
    </source>
</reference>
<dbReference type="OrthoDB" id="426718at2759"/>
<dbReference type="Pfam" id="PF01764">
    <property type="entry name" value="Lipase_3"/>
    <property type="match status" value="1"/>
</dbReference>
<comment type="catalytic activity">
    <reaction evidence="3">
        <text>a diacylglycerol + H2O = a monoacylglycerol + a fatty acid + H(+)</text>
        <dbReference type="Rhea" id="RHEA:32731"/>
        <dbReference type="ChEBI" id="CHEBI:15377"/>
        <dbReference type="ChEBI" id="CHEBI:15378"/>
        <dbReference type="ChEBI" id="CHEBI:17408"/>
        <dbReference type="ChEBI" id="CHEBI:18035"/>
        <dbReference type="ChEBI" id="CHEBI:28868"/>
    </reaction>
</comment>
<dbReference type="STRING" id="68775.A0A5C3M342"/>
<dbReference type="PANTHER" id="PTHR45856">
    <property type="entry name" value="ALPHA/BETA-HYDROLASES SUPERFAMILY PROTEIN"/>
    <property type="match status" value="1"/>
</dbReference>
<dbReference type="InterPro" id="IPR002921">
    <property type="entry name" value="Fungal_lipase-type"/>
</dbReference>
<accession>A0A5C3M342</accession>
<keyword evidence="7" id="KW-1185">Reference proteome</keyword>
<dbReference type="PANTHER" id="PTHR45856:SF25">
    <property type="entry name" value="FUNGAL LIPASE-LIKE DOMAIN-CONTAINING PROTEIN"/>
    <property type="match status" value="1"/>
</dbReference>
<dbReference type="InterPro" id="IPR029058">
    <property type="entry name" value="AB_hydrolase_fold"/>
</dbReference>
<gene>
    <name evidence="6" type="ORF">BDQ12DRAFT_680996</name>
</gene>
<evidence type="ECO:0000313" key="6">
    <source>
        <dbReference type="EMBL" id="TFK39670.1"/>
    </source>
</evidence>
<sequence>MASFFSSSYSLLSPRRLAQILLLGALTFPKVQSLPLAPNLLPRQSITALSTTQIAAFRPFSHYASTAYCQPSQTLTWSCGANCDANPTFEPTASGGDGSSVQFWYVGFDPTLQTVIVAHQGTDPSKIQSLLTDGDFFLDNLDSTLFPGVSSDIKVHNGFADEHAKTATSILAAVQTTMQKHSTNDITIVGHSLGAALALLEGVYLPLFIPGAKFTTIGYGMPRVGNAAFADYVDSHVTLTHVNNLQDLVPTLPGRFLGFTHANGEKHIQPDLSWLDCPGHDNTDSRCIVGDVSNIFEGDISNHDGPYDTVTMGC</sequence>
<evidence type="ECO:0000256" key="4">
    <source>
        <dbReference type="ARBA" id="ARBA00048461"/>
    </source>
</evidence>
<evidence type="ECO:0000256" key="2">
    <source>
        <dbReference type="ARBA" id="ARBA00043996"/>
    </source>
</evidence>
<evidence type="ECO:0000256" key="1">
    <source>
        <dbReference type="ARBA" id="ARBA00023157"/>
    </source>
</evidence>
<dbReference type="CDD" id="cd00519">
    <property type="entry name" value="Lipase_3"/>
    <property type="match status" value="1"/>
</dbReference>
<keyword evidence="1" id="KW-1015">Disulfide bond</keyword>
<name>A0A5C3M342_9AGAR</name>
<proteinExistence type="inferred from homology"/>
<comment type="similarity">
    <text evidence="2">Belongs to the AB hydrolase superfamily. Lipase family. Class 3 subfamily.</text>
</comment>
<organism evidence="6 7">
    <name type="scientific">Crucibulum laeve</name>
    <dbReference type="NCBI Taxonomy" id="68775"/>
    <lineage>
        <taxon>Eukaryota</taxon>
        <taxon>Fungi</taxon>
        <taxon>Dikarya</taxon>
        <taxon>Basidiomycota</taxon>
        <taxon>Agaricomycotina</taxon>
        <taxon>Agaricomycetes</taxon>
        <taxon>Agaricomycetidae</taxon>
        <taxon>Agaricales</taxon>
        <taxon>Agaricineae</taxon>
        <taxon>Nidulariaceae</taxon>
        <taxon>Crucibulum</taxon>
    </lineage>
</organism>
<dbReference type="EMBL" id="ML213598">
    <property type="protein sequence ID" value="TFK39670.1"/>
    <property type="molecule type" value="Genomic_DNA"/>
</dbReference>
<evidence type="ECO:0000256" key="3">
    <source>
        <dbReference type="ARBA" id="ARBA00047591"/>
    </source>
</evidence>
<dbReference type="Gene3D" id="3.40.50.1820">
    <property type="entry name" value="alpha/beta hydrolase"/>
    <property type="match status" value="1"/>
</dbReference>
<dbReference type="SUPFAM" id="SSF53474">
    <property type="entry name" value="alpha/beta-Hydrolases"/>
    <property type="match status" value="1"/>
</dbReference>
<dbReference type="Proteomes" id="UP000308652">
    <property type="component" value="Unassembled WGS sequence"/>
</dbReference>
<comment type="catalytic activity">
    <reaction evidence="4">
        <text>a monoacylglycerol + H2O = glycerol + a fatty acid + H(+)</text>
        <dbReference type="Rhea" id="RHEA:15245"/>
        <dbReference type="ChEBI" id="CHEBI:15377"/>
        <dbReference type="ChEBI" id="CHEBI:15378"/>
        <dbReference type="ChEBI" id="CHEBI:17408"/>
        <dbReference type="ChEBI" id="CHEBI:17754"/>
        <dbReference type="ChEBI" id="CHEBI:28868"/>
    </reaction>
</comment>
<dbReference type="AlphaFoldDB" id="A0A5C3M342"/>
<protein>
    <submittedName>
        <fullName evidence="6">Lipase class 3 family protein</fullName>
    </submittedName>
</protein>
<dbReference type="GO" id="GO:0006629">
    <property type="term" value="P:lipid metabolic process"/>
    <property type="evidence" value="ECO:0007669"/>
    <property type="project" value="InterPro"/>
</dbReference>
<feature type="domain" description="Fungal lipase-type" evidence="5">
    <location>
        <begin position="117"/>
        <end position="255"/>
    </location>
</feature>
<evidence type="ECO:0000313" key="7">
    <source>
        <dbReference type="Proteomes" id="UP000308652"/>
    </source>
</evidence>
<evidence type="ECO:0000259" key="5">
    <source>
        <dbReference type="Pfam" id="PF01764"/>
    </source>
</evidence>